<evidence type="ECO:0000256" key="4">
    <source>
        <dbReference type="ARBA" id="ARBA00022729"/>
    </source>
</evidence>
<keyword evidence="10" id="KW-1185">Reference proteome</keyword>
<evidence type="ECO:0000313" key="9">
    <source>
        <dbReference type="EMBL" id="TYA11597.1"/>
    </source>
</evidence>
<dbReference type="OrthoDB" id="9763054at2"/>
<dbReference type="AlphaFoldDB" id="A0A5D0CS39"/>
<proteinExistence type="inferred from homology"/>
<name>A0A5D0CS39_9BACL</name>
<dbReference type="GO" id="GO:0055085">
    <property type="term" value="P:transmembrane transport"/>
    <property type="evidence" value="ECO:0007669"/>
    <property type="project" value="InterPro"/>
</dbReference>
<organism evidence="9 10">
    <name type="scientific">Paenibacillus faecis</name>
    <dbReference type="NCBI Taxonomy" id="862114"/>
    <lineage>
        <taxon>Bacteria</taxon>
        <taxon>Bacillati</taxon>
        <taxon>Bacillota</taxon>
        <taxon>Bacilli</taxon>
        <taxon>Bacillales</taxon>
        <taxon>Paenibacillaceae</taxon>
        <taxon>Paenibacillus</taxon>
    </lineage>
</organism>
<comment type="caution">
    <text evidence="9">The sequence shown here is derived from an EMBL/GenBank/DDBJ whole genome shotgun (WGS) entry which is preliminary data.</text>
</comment>
<evidence type="ECO:0000256" key="5">
    <source>
        <dbReference type="ARBA" id="ARBA00023136"/>
    </source>
</evidence>
<dbReference type="PROSITE" id="PS01037">
    <property type="entry name" value="SBP_BACTERIAL_1"/>
    <property type="match status" value="1"/>
</dbReference>
<comment type="similarity">
    <text evidence="1">Belongs to the bacterial solute-binding protein 1 family.</text>
</comment>
<evidence type="ECO:0000256" key="8">
    <source>
        <dbReference type="SAM" id="SignalP"/>
    </source>
</evidence>
<protein>
    <submittedName>
        <fullName evidence="9">Carbohydrate ABC transporter substrate-binding protein</fullName>
    </submittedName>
</protein>
<dbReference type="PANTHER" id="PTHR43649">
    <property type="entry name" value="ARABINOSE-BINDING PROTEIN-RELATED"/>
    <property type="match status" value="1"/>
</dbReference>
<keyword evidence="6" id="KW-0564">Palmitate</keyword>
<accession>A0A5D0CS39</accession>
<evidence type="ECO:0000256" key="6">
    <source>
        <dbReference type="ARBA" id="ARBA00023139"/>
    </source>
</evidence>
<dbReference type="InterPro" id="IPR006059">
    <property type="entry name" value="SBP"/>
</dbReference>
<evidence type="ECO:0000256" key="7">
    <source>
        <dbReference type="ARBA" id="ARBA00023288"/>
    </source>
</evidence>
<reference evidence="9 10" key="1">
    <citation type="submission" date="2019-08" db="EMBL/GenBank/DDBJ databases">
        <title>Genome sequencing of Paenibacillus faecis DSM 23593(T).</title>
        <authorList>
            <person name="Kook J.-K."/>
            <person name="Park S.-N."/>
            <person name="Lim Y.K."/>
        </authorList>
    </citation>
    <scope>NUCLEOTIDE SEQUENCE [LARGE SCALE GENOMIC DNA]</scope>
    <source>
        <strain evidence="9 10">DSM 23593</strain>
    </source>
</reference>
<dbReference type="InterPro" id="IPR050490">
    <property type="entry name" value="Bact_solute-bd_prot1"/>
</dbReference>
<dbReference type="RefSeq" id="WP_148455597.1">
    <property type="nucleotide sequence ID" value="NZ_VSDO01000004.1"/>
</dbReference>
<keyword evidence="4 8" id="KW-0732">Signal</keyword>
<dbReference type="Gene3D" id="3.40.190.10">
    <property type="entry name" value="Periplasmic binding protein-like II"/>
    <property type="match status" value="2"/>
</dbReference>
<sequence length="420" mass="47342">MRRGKLAWLLLVMALLVAGCGQSGPDMDGGRKVLHIFQFKVEIAEAMDRLKVEYEKEHPDIKLDIQTVGGGSDYGASLRSKFASGEEPDIFNIGGYTEMEMWQEYLEDLTDEPWVKDVKEIALEPMTKNGRLYGMPVNLEGYGFIYNKDLFAKAGIKEKPVTLSGLREAAEKLKAVGITPFSNGYQEWFVLGNHNVNAAFANQKDPADFIRGLTEGRYKFADDPVFERWTKLLDLTLEYGNPNPLTTDYNTQVTMFANGEAAMLQQGNWTQVQLDGINPDLNLGILPMPIDDTGEDNDKLFVGVPNNWVIYKDSPMKEEAKEFLNWLVTSETGKRFITKEFKFIPAFDSIEGTEEDLGALGMEVLNYTDAGKALTWNWFRFPNGMPSEFASIIQAYIGGKIDKAGMFEQFQQNWDNLSVE</sequence>
<dbReference type="SUPFAM" id="SSF53850">
    <property type="entry name" value="Periplasmic binding protein-like II"/>
    <property type="match status" value="1"/>
</dbReference>
<dbReference type="Pfam" id="PF01547">
    <property type="entry name" value="SBP_bac_1"/>
    <property type="match status" value="1"/>
</dbReference>
<feature type="chain" id="PRO_5038622913" evidence="8">
    <location>
        <begin position="24"/>
        <end position="420"/>
    </location>
</feature>
<keyword evidence="7" id="KW-0449">Lipoprotein</keyword>
<evidence type="ECO:0000256" key="3">
    <source>
        <dbReference type="ARBA" id="ARBA00022475"/>
    </source>
</evidence>
<gene>
    <name evidence="9" type="ORF">FRY98_20960</name>
</gene>
<keyword evidence="5" id="KW-0472">Membrane</keyword>
<dbReference type="PANTHER" id="PTHR43649:SF33">
    <property type="entry name" value="POLYGALACTURONAN_RHAMNOGALACTURONAN-BINDING PROTEIN YTCQ"/>
    <property type="match status" value="1"/>
</dbReference>
<feature type="signal peptide" evidence="8">
    <location>
        <begin position="1"/>
        <end position="23"/>
    </location>
</feature>
<evidence type="ECO:0000256" key="2">
    <source>
        <dbReference type="ARBA" id="ARBA00022448"/>
    </source>
</evidence>
<keyword evidence="3" id="KW-1003">Cell membrane</keyword>
<dbReference type="InterPro" id="IPR006061">
    <property type="entry name" value="SBP_1_CS"/>
</dbReference>
<dbReference type="Proteomes" id="UP000325218">
    <property type="component" value="Unassembled WGS sequence"/>
</dbReference>
<evidence type="ECO:0000313" key="10">
    <source>
        <dbReference type="Proteomes" id="UP000325218"/>
    </source>
</evidence>
<evidence type="ECO:0000256" key="1">
    <source>
        <dbReference type="ARBA" id="ARBA00008520"/>
    </source>
</evidence>
<dbReference type="EMBL" id="VSDO01000004">
    <property type="protein sequence ID" value="TYA11597.1"/>
    <property type="molecule type" value="Genomic_DNA"/>
</dbReference>
<dbReference type="PROSITE" id="PS51257">
    <property type="entry name" value="PROKAR_LIPOPROTEIN"/>
    <property type="match status" value="1"/>
</dbReference>
<keyword evidence="2" id="KW-0813">Transport</keyword>